<dbReference type="PANTHER" id="PTHR10165:SF35">
    <property type="entry name" value="RE23632P"/>
    <property type="match status" value="1"/>
</dbReference>
<feature type="region of interest" description="Disordered" evidence="6">
    <location>
        <begin position="272"/>
        <end position="303"/>
    </location>
</feature>
<dbReference type="SMART" id="SM00014">
    <property type="entry name" value="acidPPc"/>
    <property type="match status" value="1"/>
</dbReference>
<dbReference type="CDD" id="cd03390">
    <property type="entry name" value="PAP2_containing_1_like"/>
    <property type="match status" value="1"/>
</dbReference>
<accession>A0AA38XBF7</accession>
<dbReference type="GO" id="GO:0008195">
    <property type="term" value="F:phosphatidate phosphatase activity"/>
    <property type="evidence" value="ECO:0007669"/>
    <property type="project" value="TreeGrafter"/>
</dbReference>
<dbReference type="GO" id="GO:0008081">
    <property type="term" value="F:phosphoric diester hydrolase activity"/>
    <property type="evidence" value="ECO:0007669"/>
    <property type="project" value="InterPro"/>
</dbReference>
<evidence type="ECO:0000256" key="7">
    <source>
        <dbReference type="SAM" id="Phobius"/>
    </source>
</evidence>
<reference evidence="9" key="1">
    <citation type="submission" date="2022-10" db="EMBL/GenBank/DDBJ databases">
        <title>Culturing micro-colonial fungi from biological soil crusts in the Mojave desert and describing Neophaeococcomyces mojavensis, and introducing the new genera and species Taxawa tesnikishii.</title>
        <authorList>
            <person name="Kurbessoian T."/>
            <person name="Stajich J.E."/>
        </authorList>
    </citation>
    <scope>NUCLEOTIDE SEQUENCE</scope>
    <source>
        <strain evidence="9">TK_41</strain>
    </source>
</reference>
<keyword evidence="3 7" id="KW-0812">Transmembrane</keyword>
<evidence type="ECO:0000256" key="1">
    <source>
        <dbReference type="ARBA" id="ARBA00004141"/>
    </source>
</evidence>
<dbReference type="GO" id="GO:0006644">
    <property type="term" value="P:phospholipid metabolic process"/>
    <property type="evidence" value="ECO:0007669"/>
    <property type="project" value="InterPro"/>
</dbReference>
<comment type="caution">
    <text evidence="9">The sequence shown here is derived from an EMBL/GenBank/DDBJ whole genome shotgun (WGS) entry which is preliminary data.</text>
</comment>
<dbReference type="InterPro" id="IPR017946">
    <property type="entry name" value="PLC-like_Pdiesterase_TIM-brl"/>
</dbReference>
<dbReference type="Proteomes" id="UP001172673">
    <property type="component" value="Unassembled WGS sequence"/>
</dbReference>
<dbReference type="EMBL" id="JAPDRK010000007">
    <property type="protein sequence ID" value="KAJ9610281.1"/>
    <property type="molecule type" value="Genomic_DNA"/>
</dbReference>
<dbReference type="GO" id="GO:0016020">
    <property type="term" value="C:membrane"/>
    <property type="evidence" value="ECO:0007669"/>
    <property type="project" value="UniProtKB-SubCell"/>
</dbReference>
<dbReference type="GO" id="GO:0046839">
    <property type="term" value="P:phospholipid dephosphorylation"/>
    <property type="evidence" value="ECO:0007669"/>
    <property type="project" value="TreeGrafter"/>
</dbReference>
<protein>
    <submittedName>
        <fullName evidence="9">Altered inheritance of mitochondria protein 6</fullName>
    </submittedName>
</protein>
<evidence type="ECO:0000256" key="6">
    <source>
        <dbReference type="SAM" id="MobiDB-lite"/>
    </source>
</evidence>
<evidence type="ECO:0000256" key="4">
    <source>
        <dbReference type="ARBA" id="ARBA00022989"/>
    </source>
</evidence>
<name>A0AA38XBF7_9EURO</name>
<evidence type="ECO:0000256" key="3">
    <source>
        <dbReference type="ARBA" id="ARBA00022692"/>
    </source>
</evidence>
<feature type="compositionally biased region" description="Basic residues" evidence="6">
    <location>
        <begin position="276"/>
        <end position="289"/>
    </location>
</feature>
<dbReference type="InterPro" id="IPR036938">
    <property type="entry name" value="PAP2/HPO_sf"/>
</dbReference>
<keyword evidence="10" id="KW-1185">Reference proteome</keyword>
<dbReference type="AlphaFoldDB" id="A0AA38XBF7"/>
<evidence type="ECO:0000313" key="9">
    <source>
        <dbReference type="EMBL" id="KAJ9610281.1"/>
    </source>
</evidence>
<evidence type="ECO:0000256" key="5">
    <source>
        <dbReference type="ARBA" id="ARBA00023136"/>
    </source>
</evidence>
<sequence>MFRLDDRTIQYPYAPVPRITSKENNVVAGGGPLVVLIIWAIATRPGVHKTHVAIVGLLFSIYLTTLITDILKKSIGRPRPDLIARCQPEPGTPEHALVSSAVCTQPNLRTLLDGFESFPSGHSSWAFSGLGYLSMFMAGQMHVFRPHTDLASILIFLAPLLGAALVAMSRLADYRHDIYDVSSGSLLGLIVAYITYRRDYRPLTHPECDTPYTRLAENSLALAAKPRFERQLSADDFEDIELLETFHISEDDADARYDIELGYHSDQVTKHDAMRTAKRSSRRSQKLKGLKNSSTPPRRGRQHFRAGQHVVSRLRRLLIRNWRESSLVKMALILLGLFQSLSFLNNFLGAVFPDGLDLISGPFKDTSRLKEEGLERLTAGVQPVMCHSHDDFFRHEPLYQAIRAGCTSVEADVWHAYDELYVAHTAAGIRQNRTLKSLYLDPIQDILNQQNRVPDFAEPLESEVNGVFLADPRQSLVLLVEFKNDPEKTWHRLAADIAPFRESNYLTYFNGNAVVPGPLTIVASGSAPFNYVVSSTTYRDIFYDSPLDILSSLSPRPLSSNSSTYTEAPSRTDVDHDSLSFYSRNPEAYSPSNSYFASASFIKSIGYPWHSSLSQVQLDHIRRQIRGAHSRGLKVRYWGIPPWPIGLRNYIWRVLVREGVDYLSVDNIDAATKENWGPRKGGWGKKWWL</sequence>
<feature type="domain" description="Phosphatidic acid phosphatase type 2/haloperoxidase" evidence="8">
    <location>
        <begin position="52"/>
        <end position="196"/>
    </location>
</feature>
<dbReference type="PROSITE" id="PS50007">
    <property type="entry name" value="PIPLC_X_DOMAIN"/>
    <property type="match status" value="1"/>
</dbReference>
<evidence type="ECO:0000256" key="2">
    <source>
        <dbReference type="ARBA" id="ARBA00008816"/>
    </source>
</evidence>
<dbReference type="InterPro" id="IPR000326">
    <property type="entry name" value="PAP2/HPO"/>
</dbReference>
<evidence type="ECO:0000313" key="10">
    <source>
        <dbReference type="Proteomes" id="UP001172673"/>
    </source>
</evidence>
<feature type="transmembrane region" description="Helical" evidence="7">
    <location>
        <begin position="150"/>
        <end position="172"/>
    </location>
</feature>
<keyword evidence="5 7" id="KW-0472">Membrane</keyword>
<dbReference type="SUPFAM" id="SSF51695">
    <property type="entry name" value="PLC-like phosphodiesterases"/>
    <property type="match status" value="1"/>
</dbReference>
<gene>
    <name evidence="9" type="primary">AIM6_2</name>
    <name evidence="9" type="ORF">H2200_005058</name>
</gene>
<dbReference type="Pfam" id="PF01569">
    <property type="entry name" value="PAP2"/>
    <property type="match status" value="1"/>
</dbReference>
<proteinExistence type="inferred from homology"/>
<dbReference type="PANTHER" id="PTHR10165">
    <property type="entry name" value="LIPID PHOSPHATE PHOSPHATASE"/>
    <property type="match status" value="1"/>
</dbReference>
<feature type="transmembrane region" description="Helical" evidence="7">
    <location>
        <begin position="50"/>
        <end position="71"/>
    </location>
</feature>
<feature type="transmembrane region" description="Helical" evidence="7">
    <location>
        <begin position="326"/>
        <end position="344"/>
    </location>
</feature>
<evidence type="ECO:0000259" key="8">
    <source>
        <dbReference type="SMART" id="SM00014"/>
    </source>
</evidence>
<comment type="similarity">
    <text evidence="2">Belongs to the PA-phosphatase related phosphoesterase family.</text>
</comment>
<dbReference type="SUPFAM" id="SSF48317">
    <property type="entry name" value="Acid phosphatase/Vanadium-dependent haloperoxidase"/>
    <property type="match status" value="1"/>
</dbReference>
<dbReference type="Gene3D" id="1.20.144.10">
    <property type="entry name" value="Phosphatidic acid phosphatase type 2/haloperoxidase"/>
    <property type="match status" value="1"/>
</dbReference>
<feature type="transmembrane region" description="Helical" evidence="7">
    <location>
        <begin position="26"/>
        <end position="44"/>
    </location>
</feature>
<feature type="transmembrane region" description="Helical" evidence="7">
    <location>
        <begin position="178"/>
        <end position="196"/>
    </location>
</feature>
<keyword evidence="4 7" id="KW-1133">Transmembrane helix</keyword>
<comment type="subcellular location">
    <subcellularLocation>
        <location evidence="1">Membrane</location>
        <topology evidence="1">Multi-pass membrane protein</topology>
    </subcellularLocation>
</comment>
<dbReference type="InterPro" id="IPR043216">
    <property type="entry name" value="PAP-like"/>
</dbReference>
<organism evidence="9 10">
    <name type="scientific">Cladophialophora chaetospira</name>
    <dbReference type="NCBI Taxonomy" id="386627"/>
    <lineage>
        <taxon>Eukaryota</taxon>
        <taxon>Fungi</taxon>
        <taxon>Dikarya</taxon>
        <taxon>Ascomycota</taxon>
        <taxon>Pezizomycotina</taxon>
        <taxon>Eurotiomycetes</taxon>
        <taxon>Chaetothyriomycetidae</taxon>
        <taxon>Chaetothyriales</taxon>
        <taxon>Herpotrichiellaceae</taxon>
        <taxon>Cladophialophora</taxon>
    </lineage>
</organism>